<dbReference type="InterPro" id="IPR029062">
    <property type="entry name" value="Class_I_gatase-like"/>
</dbReference>
<dbReference type="EMBL" id="MQVS01000009">
    <property type="protein sequence ID" value="OKL51161.1"/>
    <property type="molecule type" value="Genomic_DNA"/>
</dbReference>
<dbReference type="PANTHER" id="PTHR42695">
    <property type="entry name" value="GLUTAMINE AMIDOTRANSFERASE YLR126C-RELATED"/>
    <property type="match status" value="1"/>
</dbReference>
<feature type="domain" description="Glutamine amidotransferase" evidence="1">
    <location>
        <begin position="22"/>
        <end position="196"/>
    </location>
</feature>
<dbReference type="InParanoid" id="A0A1Q5PUA8"/>
<keyword evidence="3" id="KW-1185">Reference proteome</keyword>
<dbReference type="GO" id="GO:0005829">
    <property type="term" value="C:cytosol"/>
    <property type="evidence" value="ECO:0007669"/>
    <property type="project" value="TreeGrafter"/>
</dbReference>
<dbReference type="Gene3D" id="3.40.50.880">
    <property type="match status" value="1"/>
</dbReference>
<evidence type="ECO:0000313" key="3">
    <source>
        <dbReference type="Proteomes" id="UP000185612"/>
    </source>
</evidence>
<comment type="caution">
    <text evidence="2">The sequence shown here is derived from an EMBL/GenBank/DDBJ whole genome shotgun (WGS) entry which is preliminary data.</text>
</comment>
<dbReference type="Pfam" id="PF00117">
    <property type="entry name" value="GATase"/>
    <property type="match status" value="1"/>
</dbReference>
<dbReference type="SUPFAM" id="SSF52317">
    <property type="entry name" value="Class I glutamine amidotransferase-like"/>
    <property type="match status" value="1"/>
</dbReference>
<accession>A0A1Q5PUA8</accession>
<dbReference type="RefSeq" id="WP_073825348.1">
    <property type="nucleotide sequence ID" value="NZ_JAUNKL010000104.1"/>
</dbReference>
<evidence type="ECO:0000259" key="1">
    <source>
        <dbReference type="Pfam" id="PF00117"/>
    </source>
</evidence>
<organism evidence="2 3">
    <name type="scientific">Buchananella hordeovulneris</name>
    <dbReference type="NCBI Taxonomy" id="52770"/>
    <lineage>
        <taxon>Bacteria</taxon>
        <taxon>Bacillati</taxon>
        <taxon>Actinomycetota</taxon>
        <taxon>Actinomycetes</taxon>
        <taxon>Actinomycetales</taxon>
        <taxon>Actinomycetaceae</taxon>
        <taxon>Buchananella</taxon>
    </lineage>
</organism>
<dbReference type="CDD" id="cd01741">
    <property type="entry name" value="GATase1_1"/>
    <property type="match status" value="1"/>
</dbReference>
<dbReference type="OrthoDB" id="5196541at2"/>
<name>A0A1Q5PUA8_9ACTO</name>
<proteinExistence type="predicted"/>
<dbReference type="STRING" id="52770.BSZ40_08740"/>
<gene>
    <name evidence="2" type="ORF">BSZ40_08740</name>
</gene>
<dbReference type="PANTHER" id="PTHR42695:SF5">
    <property type="entry name" value="GLUTAMINE AMIDOTRANSFERASE YLR126C-RELATED"/>
    <property type="match status" value="1"/>
</dbReference>
<dbReference type="InterPro" id="IPR017926">
    <property type="entry name" value="GATASE"/>
</dbReference>
<sequence>MKPFLLLSLRPEESLVRREWELFRSLGELQADELEQVWLEAAPLPELELGLYSGVIIGGSPYRHTTPDGARTATQQRLDRDLETLLGQVIERAVPCLATGYGLQALVRHLGGTVSPIPGRALGSEEIYLTAAGRQDPLLADLPEVFTTFVAHHDVCDTVPAGATVLAASRRCPAQILRFGTEIYGIQFNPEVDATALAARLATYEEAGFYPDFDDEHASHFRTSEQSVDLHPAGRIIRNFVEHNAELVDLSH</sequence>
<dbReference type="PROSITE" id="PS51273">
    <property type="entry name" value="GATASE_TYPE_1"/>
    <property type="match status" value="1"/>
</dbReference>
<evidence type="ECO:0000313" key="2">
    <source>
        <dbReference type="EMBL" id="OKL51161.1"/>
    </source>
</evidence>
<reference evidence="3" key="1">
    <citation type="submission" date="2016-12" db="EMBL/GenBank/DDBJ databases">
        <authorList>
            <person name="Meng X."/>
        </authorList>
    </citation>
    <scope>NUCLEOTIDE SEQUENCE [LARGE SCALE GENOMIC DNA]</scope>
    <source>
        <strain evidence="3">DSM 20732</strain>
    </source>
</reference>
<dbReference type="InterPro" id="IPR044992">
    <property type="entry name" value="ChyE-like"/>
</dbReference>
<protein>
    <recommendedName>
        <fullName evidence="1">Glutamine amidotransferase domain-containing protein</fullName>
    </recommendedName>
</protein>
<dbReference type="AlphaFoldDB" id="A0A1Q5PUA8"/>
<dbReference type="Proteomes" id="UP000185612">
    <property type="component" value="Unassembled WGS sequence"/>
</dbReference>